<dbReference type="GO" id="GO:0003841">
    <property type="term" value="F:1-acylglycerol-3-phosphate O-acyltransferase activity"/>
    <property type="evidence" value="ECO:0007669"/>
    <property type="project" value="TreeGrafter"/>
</dbReference>
<keyword evidence="5" id="KW-1185">Reference proteome</keyword>
<proteinExistence type="predicted"/>
<gene>
    <name evidence="4" type="ORF">BC793_112192</name>
</gene>
<dbReference type="GO" id="GO:0005886">
    <property type="term" value="C:plasma membrane"/>
    <property type="evidence" value="ECO:0007669"/>
    <property type="project" value="TreeGrafter"/>
</dbReference>
<accession>A0A316FCW2</accession>
<evidence type="ECO:0000256" key="2">
    <source>
        <dbReference type="ARBA" id="ARBA00023315"/>
    </source>
</evidence>
<evidence type="ECO:0000259" key="3">
    <source>
        <dbReference type="SMART" id="SM00563"/>
    </source>
</evidence>
<evidence type="ECO:0000313" key="5">
    <source>
        <dbReference type="Proteomes" id="UP000245697"/>
    </source>
</evidence>
<dbReference type="GO" id="GO:0006654">
    <property type="term" value="P:phosphatidic acid biosynthetic process"/>
    <property type="evidence" value="ECO:0007669"/>
    <property type="project" value="TreeGrafter"/>
</dbReference>
<dbReference type="EMBL" id="QGGR01000012">
    <property type="protein sequence ID" value="PWK44317.1"/>
    <property type="molecule type" value="Genomic_DNA"/>
</dbReference>
<keyword evidence="2 4" id="KW-0012">Acyltransferase</keyword>
<organism evidence="4 5">
    <name type="scientific">Actinoplanes xinjiangensis</name>
    <dbReference type="NCBI Taxonomy" id="512350"/>
    <lineage>
        <taxon>Bacteria</taxon>
        <taxon>Bacillati</taxon>
        <taxon>Actinomycetota</taxon>
        <taxon>Actinomycetes</taxon>
        <taxon>Micromonosporales</taxon>
        <taxon>Micromonosporaceae</taxon>
        <taxon>Actinoplanes</taxon>
    </lineage>
</organism>
<feature type="domain" description="Phospholipid/glycerol acyltransferase" evidence="3">
    <location>
        <begin position="37"/>
        <end position="156"/>
    </location>
</feature>
<dbReference type="AlphaFoldDB" id="A0A316FCW2"/>
<dbReference type="Pfam" id="PF01553">
    <property type="entry name" value="Acyltransferase"/>
    <property type="match status" value="1"/>
</dbReference>
<evidence type="ECO:0000256" key="1">
    <source>
        <dbReference type="ARBA" id="ARBA00022679"/>
    </source>
</evidence>
<name>A0A316FCW2_9ACTN</name>
<dbReference type="PANTHER" id="PTHR10434:SF11">
    <property type="entry name" value="1-ACYL-SN-GLYCEROL-3-PHOSPHATE ACYLTRANSFERASE"/>
    <property type="match status" value="1"/>
</dbReference>
<dbReference type="Proteomes" id="UP000245697">
    <property type="component" value="Unassembled WGS sequence"/>
</dbReference>
<evidence type="ECO:0000313" key="4">
    <source>
        <dbReference type="EMBL" id="PWK44317.1"/>
    </source>
</evidence>
<dbReference type="CDD" id="cd07989">
    <property type="entry name" value="LPLAT_AGPAT-like"/>
    <property type="match status" value="1"/>
</dbReference>
<dbReference type="SMART" id="SM00563">
    <property type="entry name" value="PlsC"/>
    <property type="match status" value="1"/>
</dbReference>
<protein>
    <submittedName>
        <fullName evidence="4">1-acyl-sn-glycerol-3-phosphate acyltransferase</fullName>
    </submittedName>
</protein>
<dbReference type="SUPFAM" id="SSF69593">
    <property type="entry name" value="Glycerol-3-phosphate (1)-acyltransferase"/>
    <property type="match status" value="1"/>
</dbReference>
<keyword evidence="1 4" id="KW-0808">Transferase</keyword>
<dbReference type="OrthoDB" id="9808424at2"/>
<comment type="caution">
    <text evidence="4">The sequence shown here is derived from an EMBL/GenBank/DDBJ whole genome shotgun (WGS) entry which is preliminary data.</text>
</comment>
<reference evidence="4 5" key="1">
    <citation type="submission" date="2018-05" db="EMBL/GenBank/DDBJ databases">
        <title>Genomic Encyclopedia of Archaeal and Bacterial Type Strains, Phase II (KMG-II): from individual species to whole genera.</title>
        <authorList>
            <person name="Goeker M."/>
        </authorList>
    </citation>
    <scope>NUCLEOTIDE SEQUENCE [LARGE SCALE GENOMIC DNA]</scope>
    <source>
        <strain evidence="4 5">DSM 45184</strain>
    </source>
</reference>
<dbReference type="PANTHER" id="PTHR10434">
    <property type="entry name" value="1-ACYL-SN-GLYCEROL-3-PHOSPHATE ACYLTRANSFERASE"/>
    <property type="match status" value="1"/>
</dbReference>
<sequence length="221" mass="23965">MAWVSGLTERADVYELVKRVVRLRVEGAEHVPATGPVLLASNHLSITDSTFLPMAVARHVTFMAKAEYFTGSGPFGRFVSWFMSRDGQVAVDRDDKRAAVASLDTCLDVLHRGNAFAIYPEGTRSPDGRLYRGRTGVAWLALKSGAPVVPVAMFGTDRVLPPGSVIPRPARVRVVFGKPVQLAAIATDPENARERRAATEAIMASIGKLSGQEYVPKYARA</sequence>
<dbReference type="InterPro" id="IPR002123">
    <property type="entry name" value="Plipid/glycerol_acylTrfase"/>
</dbReference>